<evidence type="ECO:0000313" key="2">
    <source>
        <dbReference type="Proteomes" id="UP000552954"/>
    </source>
</evidence>
<dbReference type="Proteomes" id="UP000552954">
    <property type="component" value="Unassembled WGS sequence"/>
</dbReference>
<dbReference type="EMBL" id="JABFCS010000002">
    <property type="protein sequence ID" value="NNU45509.1"/>
    <property type="molecule type" value="Genomic_DNA"/>
</dbReference>
<reference evidence="1 2" key="1">
    <citation type="submission" date="2020-05" db="EMBL/GenBank/DDBJ databases">
        <authorList>
            <person name="Khan S.A."/>
            <person name="Jeon C.O."/>
            <person name="Chun B.H."/>
        </authorList>
    </citation>
    <scope>NUCLEOTIDE SEQUENCE [LARGE SCALE GENOMIC DNA]</scope>
    <source>
        <strain evidence="1 2">B156</strain>
    </source>
</reference>
<accession>A0A849KU46</accession>
<dbReference type="RefSeq" id="WP_171563807.1">
    <property type="nucleotide sequence ID" value="NZ_JABFCS010000002.1"/>
</dbReference>
<gene>
    <name evidence="1" type="ORF">HK415_23610</name>
</gene>
<reference evidence="1 2" key="2">
    <citation type="submission" date="2020-06" db="EMBL/GenBank/DDBJ databases">
        <title>Ramlibacter rhizophilus sp. nov., isolated from rhizosphere soil of national flower Mugunghwa from South Korea.</title>
        <authorList>
            <person name="Zheng-Fei Y."/>
            <person name="Huan T."/>
        </authorList>
    </citation>
    <scope>NUCLEOTIDE SEQUENCE [LARGE SCALE GENOMIC DNA]</scope>
    <source>
        <strain evidence="1 2">B156</strain>
    </source>
</reference>
<protein>
    <submittedName>
        <fullName evidence="1">Uncharacterized protein</fullName>
    </submittedName>
</protein>
<keyword evidence="2" id="KW-1185">Reference proteome</keyword>
<name>A0A849KU46_9BURK</name>
<sequence>MIVQATSSFLRRLFGRRVPLWLDEPRTDYRSLDIPSRADESVANEYARVVLNVLRSWGVTEGCAEVDVHQMGERKDGRKVYVAAVRIVSWERRPGLRLLLGLPLLERKIRRTLQAHWVAEVSHFAGTWLHATDRVNDLGAQSDLRPLLITLTQEREPGATDDAGPHRFGAKR</sequence>
<organism evidence="1 2">
    <name type="scientific">Ramlibacter montanisoli</name>
    <dbReference type="NCBI Taxonomy" id="2732512"/>
    <lineage>
        <taxon>Bacteria</taxon>
        <taxon>Pseudomonadati</taxon>
        <taxon>Pseudomonadota</taxon>
        <taxon>Betaproteobacteria</taxon>
        <taxon>Burkholderiales</taxon>
        <taxon>Comamonadaceae</taxon>
        <taxon>Ramlibacter</taxon>
    </lineage>
</organism>
<dbReference type="AlphaFoldDB" id="A0A849KU46"/>
<proteinExistence type="predicted"/>
<evidence type="ECO:0000313" key="1">
    <source>
        <dbReference type="EMBL" id="NNU45509.1"/>
    </source>
</evidence>
<comment type="caution">
    <text evidence="1">The sequence shown here is derived from an EMBL/GenBank/DDBJ whole genome shotgun (WGS) entry which is preliminary data.</text>
</comment>